<dbReference type="Proteomes" id="UP000315540">
    <property type="component" value="Unassembled WGS sequence"/>
</dbReference>
<organism evidence="1 2">
    <name type="scientific">Aquimarina algicola</name>
    <dbReference type="NCBI Taxonomy" id="2589995"/>
    <lineage>
        <taxon>Bacteria</taxon>
        <taxon>Pseudomonadati</taxon>
        <taxon>Bacteroidota</taxon>
        <taxon>Flavobacteriia</taxon>
        <taxon>Flavobacteriales</taxon>
        <taxon>Flavobacteriaceae</taxon>
        <taxon>Aquimarina</taxon>
    </lineage>
</organism>
<evidence type="ECO:0000313" key="1">
    <source>
        <dbReference type="EMBL" id="TPN88696.1"/>
    </source>
</evidence>
<dbReference type="EMBL" id="VFWZ01000001">
    <property type="protein sequence ID" value="TPN88696.1"/>
    <property type="molecule type" value="Genomic_DNA"/>
</dbReference>
<gene>
    <name evidence="1" type="ORF">FHK87_00340</name>
</gene>
<protein>
    <submittedName>
        <fullName evidence="1">Phosphatase</fullName>
    </submittedName>
</protein>
<accession>A0A504JCJ6</accession>
<evidence type="ECO:0000313" key="2">
    <source>
        <dbReference type="Proteomes" id="UP000315540"/>
    </source>
</evidence>
<dbReference type="OrthoDB" id="727757at2"/>
<comment type="caution">
    <text evidence="1">The sequence shown here is derived from an EMBL/GenBank/DDBJ whole genome shotgun (WGS) entry which is preliminary data.</text>
</comment>
<reference evidence="1 2" key="1">
    <citation type="submission" date="2019-06" db="EMBL/GenBank/DDBJ databases">
        <authorList>
            <person name="Meng X."/>
        </authorList>
    </citation>
    <scope>NUCLEOTIDE SEQUENCE [LARGE SCALE GENOMIC DNA]</scope>
    <source>
        <strain evidence="1 2">M625</strain>
    </source>
</reference>
<sequence>MKNNLGLAFLCISSLFISCNDDDDTTTTNPPSGESIELKNHSKTPAFLKTKPGFEDLEIYSLLSSEDQLTDSPEFVYGSMGDGAGLLRNDDGTFTLINNTEADFSVARITLDETFKPTKGEYILNSGATANTAQCSGSLITPEEHGFGPLYLSAGEWGGSAKFVYGTNPFRDASAAGVQTALTALGQWQVENAVALGKDAYPGKTVVLIGDDNEGSDVSGGQLAMYVSDNVGDLNNGKLYGLKIGDGTVTDNDLAASNEPLDVEFIELEQRTYEPLQTECVDKKIMAFNRVEDIDYRKGSGANNREIYFNATGRDNVEGRTSYGRVYKLILDENDPLKGKISVILNGDDETGIAKTFRSPDNITVTENYAYIQEDPNSHTADRAHDAYLYQYDLRTNSLKTVLESAHRTQEAFDGGYASADDRLGAWELTGMIDISDIIGVDNTFILIQQAHTWKNDAFLNPDGAGTADNSSNEGSIITVVKGLPR</sequence>
<dbReference type="PROSITE" id="PS51257">
    <property type="entry name" value="PROKAR_LIPOPROTEIN"/>
    <property type="match status" value="1"/>
</dbReference>
<dbReference type="RefSeq" id="WP_140588439.1">
    <property type="nucleotide sequence ID" value="NZ_VFWZ01000001.1"/>
</dbReference>
<dbReference type="AlphaFoldDB" id="A0A504JCJ6"/>
<keyword evidence="2" id="KW-1185">Reference proteome</keyword>
<proteinExistence type="predicted"/>
<name>A0A504JCJ6_9FLAO</name>